<evidence type="ECO:0000313" key="3">
    <source>
        <dbReference type="Proteomes" id="UP000004295"/>
    </source>
</evidence>
<accession>C3JB12</accession>
<evidence type="ECO:0000256" key="1">
    <source>
        <dbReference type="SAM" id="SignalP"/>
    </source>
</evidence>
<keyword evidence="1" id="KW-0732">Signal</keyword>
<comment type="caution">
    <text evidence="2">The sequence shown here is derived from an EMBL/GenBank/DDBJ whole genome shotgun (WGS) entry which is preliminary data.</text>
</comment>
<sequence length="222" mass="24327">MKSRAFCIVFAWVFLLSTTSLFAQDAAGAKGKNQRGGLSRWLTSVVDVSYERGILYSDYRLGRTAALHTQLDGFRVQYSLFPHFAKEGGDWLGLYVALSEYTRRAENDPSSLSALSGFYGGLTTKLYLHNRGKVRVSWVQNVGAVLTNFSFGVGSATPFAKSKWGIGLQEAVKYDYILSSGAALGVKAYIDYSYLFRNSSFTGFAVNPQHITSLGVAASVTF</sequence>
<feature type="signal peptide" evidence="1">
    <location>
        <begin position="1"/>
        <end position="23"/>
    </location>
</feature>
<evidence type="ECO:0008006" key="4">
    <source>
        <dbReference type="Google" id="ProtNLM"/>
    </source>
</evidence>
<dbReference type="Proteomes" id="UP000004295">
    <property type="component" value="Unassembled WGS sequence"/>
</dbReference>
<evidence type="ECO:0000313" key="2">
    <source>
        <dbReference type="EMBL" id="EEN82692.1"/>
    </source>
</evidence>
<proteinExistence type="predicted"/>
<reference evidence="2 3" key="1">
    <citation type="submission" date="2009-04" db="EMBL/GenBank/DDBJ databases">
        <authorList>
            <person name="Sebastian Y."/>
            <person name="Madupu R."/>
            <person name="Durkin A.S."/>
            <person name="Torralba M."/>
            <person name="Methe B."/>
            <person name="Sutton G.G."/>
            <person name="Strausberg R.L."/>
            <person name="Nelson K.E."/>
        </authorList>
    </citation>
    <scope>NUCLEOTIDE SEQUENCE [LARGE SCALE GENOMIC DNA]</scope>
    <source>
        <strain evidence="3">ATCC 35406 / BCRC 14492 / JCM 8526 / NCTC 13058 / HG 370</strain>
    </source>
</reference>
<dbReference type="EMBL" id="ACNN01000020">
    <property type="protein sequence ID" value="EEN82692.1"/>
    <property type="molecule type" value="Genomic_DNA"/>
</dbReference>
<organism evidence="2 3">
    <name type="scientific">Porphyromonas endodontalis (strain ATCC 35406 / DSM 24491 / JCM 8526 / CCUG 16442 / BCRC 14492 / NCTC 13058 / HG 370)</name>
    <name type="common">Bacteroides endodontalis</name>
    <dbReference type="NCBI Taxonomy" id="553175"/>
    <lineage>
        <taxon>Bacteria</taxon>
        <taxon>Pseudomonadati</taxon>
        <taxon>Bacteroidota</taxon>
        <taxon>Bacteroidia</taxon>
        <taxon>Bacteroidales</taxon>
        <taxon>Porphyromonadaceae</taxon>
        <taxon>Porphyromonas</taxon>
    </lineage>
</organism>
<name>C3JB12_POREA</name>
<protein>
    <recommendedName>
        <fullName evidence="4">Outer membrane protein beta-barrel domain-containing protein</fullName>
    </recommendedName>
</protein>
<gene>
    <name evidence="2" type="ORF">POREN0001_0404</name>
</gene>
<keyword evidence="3" id="KW-1185">Reference proteome</keyword>
<feature type="chain" id="PRO_5002926356" description="Outer membrane protein beta-barrel domain-containing protein" evidence="1">
    <location>
        <begin position="24"/>
        <end position="222"/>
    </location>
</feature>
<dbReference type="AlphaFoldDB" id="C3JB12"/>